<dbReference type="RefSeq" id="WP_036779641.1">
    <property type="nucleotide sequence ID" value="NZ_AVBG01000001.1"/>
</dbReference>
<dbReference type="InterPro" id="IPR001155">
    <property type="entry name" value="OxRdtase_FMN_N"/>
</dbReference>
<dbReference type="PANTHER" id="PTHR43303">
    <property type="entry name" value="NADPH DEHYDROGENASE C23G7.10C-RELATED"/>
    <property type="match status" value="1"/>
</dbReference>
<reference evidence="7 8" key="1">
    <citation type="submission" date="2013-08" db="EMBL/GenBank/DDBJ databases">
        <title>Genome of Pontibacillus chungwhensis.</title>
        <authorList>
            <person name="Wang Q."/>
            <person name="Wang G."/>
        </authorList>
    </citation>
    <scope>NUCLEOTIDE SEQUENCE [LARGE SCALE GENOMIC DNA]</scope>
    <source>
        <strain evidence="7 8">BH030062</strain>
    </source>
</reference>
<gene>
    <name evidence="7" type="ORF">N780_13070</name>
</gene>
<evidence type="ECO:0000256" key="5">
    <source>
        <dbReference type="ARBA" id="ARBA00023002"/>
    </source>
</evidence>
<evidence type="ECO:0000313" key="8">
    <source>
        <dbReference type="Proteomes" id="UP000030153"/>
    </source>
</evidence>
<dbReference type="EC" id="1.6.99.1" evidence="7"/>
<dbReference type="EMBL" id="AVBG01000001">
    <property type="protein sequence ID" value="KGP93225.1"/>
    <property type="molecule type" value="Genomic_DNA"/>
</dbReference>
<feature type="domain" description="NADH:flavin oxidoreductase/NADH oxidase N-terminal" evidence="6">
    <location>
        <begin position="4"/>
        <end position="323"/>
    </location>
</feature>
<evidence type="ECO:0000259" key="6">
    <source>
        <dbReference type="Pfam" id="PF00724"/>
    </source>
</evidence>
<keyword evidence="5 7" id="KW-0560">Oxidoreductase</keyword>
<evidence type="ECO:0000313" key="7">
    <source>
        <dbReference type="EMBL" id="KGP93225.1"/>
    </source>
</evidence>
<dbReference type="STRING" id="1385513.N780_13070"/>
<evidence type="ECO:0000256" key="2">
    <source>
        <dbReference type="ARBA" id="ARBA00022630"/>
    </source>
</evidence>
<name>A0A0A2VHX8_9BACI</name>
<dbReference type="eggNOG" id="COG1902">
    <property type="taxonomic scope" value="Bacteria"/>
</dbReference>
<keyword evidence="2" id="KW-0285">Flavoprotein</keyword>
<sequence>MESSLFSPITFGKVTLKNRIAMSPMCMYSSHTEDGKVAPFHLAHYESRAAGQAGLIMIEATSVLPEGRISPQDLGIWSDDHIVGLQQINEGIHRHGARSAIQLGHAGRKAILEQEIFAPSAIPFKEDMKTPTEMTNHDIKRTIEAFKEAARRSKEAHFDIIELHGAHGYLISQFLSPLTNKRTDEYGGDRNGRFRFLEEVIEEVKTAWDGPIFVRISANEHDDNGNQMDDFLYYAERMKALGIHLIDCSSGGVVPVRPEVYPGYQLQYADQIRNQASIATGAVGMITSGLQAEEVIRNERADLIFVARAMLRNPYWPKAAADELGVELEGPVQYKRGWM</sequence>
<dbReference type="GO" id="GO:0050661">
    <property type="term" value="F:NADP binding"/>
    <property type="evidence" value="ECO:0007669"/>
    <property type="project" value="InterPro"/>
</dbReference>
<dbReference type="GO" id="GO:0003959">
    <property type="term" value="F:NADPH dehydrogenase activity"/>
    <property type="evidence" value="ECO:0007669"/>
    <property type="project" value="UniProtKB-EC"/>
</dbReference>
<protein>
    <submittedName>
        <fullName evidence="7">NADPH dehydrogenase</fullName>
        <ecNumber evidence="7">1.6.99.1</ecNumber>
    </submittedName>
</protein>
<keyword evidence="3" id="KW-0288">FMN</keyword>
<dbReference type="PANTHER" id="PTHR43303:SF4">
    <property type="entry name" value="NADPH DEHYDROGENASE C23G7.10C-RELATED"/>
    <property type="match status" value="1"/>
</dbReference>
<comment type="cofactor">
    <cofactor evidence="1">
        <name>FMN</name>
        <dbReference type="ChEBI" id="CHEBI:58210"/>
    </cofactor>
</comment>
<evidence type="ECO:0000256" key="1">
    <source>
        <dbReference type="ARBA" id="ARBA00001917"/>
    </source>
</evidence>
<organism evidence="7 8">
    <name type="scientific">Pontibacillus chungwhensis BH030062</name>
    <dbReference type="NCBI Taxonomy" id="1385513"/>
    <lineage>
        <taxon>Bacteria</taxon>
        <taxon>Bacillati</taxon>
        <taxon>Bacillota</taxon>
        <taxon>Bacilli</taxon>
        <taxon>Bacillales</taxon>
        <taxon>Bacillaceae</taxon>
        <taxon>Pontibacillus</taxon>
    </lineage>
</organism>
<dbReference type="SUPFAM" id="SSF51395">
    <property type="entry name" value="FMN-linked oxidoreductases"/>
    <property type="match status" value="1"/>
</dbReference>
<evidence type="ECO:0000256" key="4">
    <source>
        <dbReference type="ARBA" id="ARBA00022857"/>
    </source>
</evidence>
<dbReference type="GO" id="GO:0010181">
    <property type="term" value="F:FMN binding"/>
    <property type="evidence" value="ECO:0007669"/>
    <property type="project" value="InterPro"/>
</dbReference>
<dbReference type="NCBIfam" id="NF010047">
    <property type="entry name" value="PRK13523.1"/>
    <property type="match status" value="1"/>
</dbReference>
<dbReference type="Pfam" id="PF00724">
    <property type="entry name" value="Oxidored_FMN"/>
    <property type="match status" value="1"/>
</dbReference>
<dbReference type="Proteomes" id="UP000030153">
    <property type="component" value="Unassembled WGS sequence"/>
</dbReference>
<dbReference type="InterPro" id="IPR013785">
    <property type="entry name" value="Aldolase_TIM"/>
</dbReference>
<keyword evidence="8" id="KW-1185">Reference proteome</keyword>
<dbReference type="InterPro" id="IPR044152">
    <property type="entry name" value="YqjM-like"/>
</dbReference>
<dbReference type="Gene3D" id="3.20.20.70">
    <property type="entry name" value="Aldolase class I"/>
    <property type="match status" value="1"/>
</dbReference>
<dbReference type="OrthoDB" id="9772736at2"/>
<accession>A0A0A2VHX8</accession>
<dbReference type="CDD" id="cd02932">
    <property type="entry name" value="OYE_YqiM_FMN"/>
    <property type="match status" value="1"/>
</dbReference>
<dbReference type="AlphaFoldDB" id="A0A0A2VHX8"/>
<keyword evidence="4" id="KW-0521">NADP</keyword>
<evidence type="ECO:0000256" key="3">
    <source>
        <dbReference type="ARBA" id="ARBA00022643"/>
    </source>
</evidence>
<comment type="caution">
    <text evidence="7">The sequence shown here is derived from an EMBL/GenBank/DDBJ whole genome shotgun (WGS) entry which is preliminary data.</text>
</comment>
<proteinExistence type="predicted"/>